<sequence>MPFDIYPWMNELIRQLQPVFKRRLQAVGLQGSFRRGEQTPSSDIDAVVVLDTLTAQDISLYKEILSHMPTTLTHPVCGFFGGKEDLKNWPRADLFQFMQDTHWLYGGLADVLPPPACEDARQAVQTAAGNIYHALVHTWVHGQLSADFLKLLGKSAFFMLQAAHYMRTGRYITTKWQLLQALSQPDEREILRFSLTPPPQEALPAAAARLLNVCQRLLAYCQRPSGN</sequence>
<evidence type="ECO:0000313" key="2">
    <source>
        <dbReference type="EMBL" id="OUO56829.1"/>
    </source>
</evidence>
<accession>A0A1Y4DGN4</accession>
<comment type="caution">
    <text evidence="2">The sequence shown here is derived from an EMBL/GenBank/DDBJ whole genome shotgun (WGS) entry which is preliminary data.</text>
</comment>
<dbReference type="InterPro" id="IPR043519">
    <property type="entry name" value="NT_sf"/>
</dbReference>
<name>A0A1Y4DGN4_9BACT</name>
<protein>
    <recommendedName>
        <fullName evidence="1">Polymerase nucleotidyl transferase domain-containing protein</fullName>
    </recommendedName>
</protein>
<evidence type="ECO:0000313" key="3">
    <source>
        <dbReference type="Proteomes" id="UP000196368"/>
    </source>
</evidence>
<dbReference type="GO" id="GO:0016779">
    <property type="term" value="F:nucleotidyltransferase activity"/>
    <property type="evidence" value="ECO:0007669"/>
    <property type="project" value="InterPro"/>
</dbReference>
<evidence type="ECO:0000259" key="1">
    <source>
        <dbReference type="Pfam" id="PF01909"/>
    </source>
</evidence>
<dbReference type="OrthoDB" id="358345at2"/>
<dbReference type="Gene3D" id="3.30.460.10">
    <property type="entry name" value="Beta Polymerase, domain 2"/>
    <property type="match status" value="1"/>
</dbReference>
<dbReference type="EMBL" id="NFJD01000002">
    <property type="protein sequence ID" value="OUO56829.1"/>
    <property type="molecule type" value="Genomic_DNA"/>
</dbReference>
<dbReference type="CDD" id="cd05403">
    <property type="entry name" value="NT_KNTase_like"/>
    <property type="match status" value="1"/>
</dbReference>
<feature type="domain" description="Polymerase nucleotidyl transferase" evidence="1">
    <location>
        <begin position="21"/>
        <end position="54"/>
    </location>
</feature>
<dbReference type="InterPro" id="IPR002934">
    <property type="entry name" value="Polymerase_NTP_transf_dom"/>
</dbReference>
<dbReference type="Proteomes" id="UP000196368">
    <property type="component" value="Unassembled WGS sequence"/>
</dbReference>
<proteinExistence type="predicted"/>
<reference evidence="3" key="1">
    <citation type="submission" date="2017-04" db="EMBL/GenBank/DDBJ databases">
        <title>Function of individual gut microbiota members based on whole genome sequencing of pure cultures obtained from chicken caecum.</title>
        <authorList>
            <person name="Medvecky M."/>
            <person name="Cejkova D."/>
            <person name="Polansky O."/>
            <person name="Karasova D."/>
            <person name="Kubasova T."/>
            <person name="Cizek A."/>
            <person name="Rychlik I."/>
        </authorList>
    </citation>
    <scope>NUCLEOTIDE SEQUENCE [LARGE SCALE GENOMIC DNA]</scope>
    <source>
        <strain evidence="3">An273</strain>
    </source>
</reference>
<dbReference type="SUPFAM" id="SSF81301">
    <property type="entry name" value="Nucleotidyltransferase"/>
    <property type="match status" value="1"/>
</dbReference>
<dbReference type="AlphaFoldDB" id="A0A1Y4DGN4"/>
<dbReference type="RefSeq" id="WP_087287761.1">
    <property type="nucleotide sequence ID" value="NZ_NFJD01000002.1"/>
</dbReference>
<dbReference type="Pfam" id="PF01909">
    <property type="entry name" value="NTP_transf_2"/>
    <property type="match status" value="1"/>
</dbReference>
<gene>
    <name evidence="2" type="ORF">B5F75_03005</name>
</gene>
<organism evidence="2 3">
    <name type="scientific">Candidatus Avelusimicrobium gallicola</name>
    <dbReference type="NCBI Taxonomy" id="2562704"/>
    <lineage>
        <taxon>Bacteria</taxon>
        <taxon>Pseudomonadati</taxon>
        <taxon>Elusimicrobiota</taxon>
        <taxon>Elusimicrobia</taxon>
        <taxon>Elusimicrobiales</taxon>
        <taxon>Elusimicrobiaceae</taxon>
        <taxon>Candidatus Avelusimicrobium</taxon>
    </lineage>
</organism>
<keyword evidence="3" id="KW-1185">Reference proteome</keyword>